<feature type="binding site" evidence="10">
    <location>
        <position position="90"/>
    </location>
    <ligand>
        <name>oxalate</name>
        <dbReference type="ChEBI" id="CHEBI:30623"/>
    </ligand>
</feature>
<feature type="binding site" evidence="10">
    <location>
        <position position="95"/>
    </location>
    <ligand>
        <name>oxalate</name>
        <dbReference type="ChEBI" id="CHEBI:30623"/>
    </ligand>
</feature>
<keyword evidence="9 10" id="KW-0464">Manganese</keyword>
<evidence type="ECO:0000256" key="4">
    <source>
        <dbReference type="ARBA" id="ARBA00022525"/>
    </source>
</evidence>
<evidence type="ECO:0000256" key="1">
    <source>
        <dbReference type="ARBA" id="ARBA00004271"/>
    </source>
</evidence>
<dbReference type="InterPro" id="IPR014710">
    <property type="entry name" value="RmlC-like_jellyroll"/>
</dbReference>
<evidence type="ECO:0000259" key="13">
    <source>
        <dbReference type="SMART" id="SM00835"/>
    </source>
</evidence>
<protein>
    <recommendedName>
        <fullName evidence="12">Germin-like protein</fullName>
    </recommendedName>
</protein>
<dbReference type="GO" id="GO:0048046">
    <property type="term" value="C:apoplast"/>
    <property type="evidence" value="ECO:0007669"/>
    <property type="project" value="UniProtKB-SubCell"/>
</dbReference>
<dbReference type="CDD" id="cd02241">
    <property type="entry name" value="cupin_OxOx"/>
    <property type="match status" value="1"/>
</dbReference>
<dbReference type="InterPro" id="IPR006045">
    <property type="entry name" value="Cupin_1"/>
</dbReference>
<name>A0AAV8SKH7_9ROSI</name>
<dbReference type="GO" id="GO:0009506">
    <property type="term" value="C:plasmodesma"/>
    <property type="evidence" value="ECO:0007669"/>
    <property type="project" value="UniProtKB-ARBA"/>
</dbReference>
<dbReference type="SMART" id="SM00835">
    <property type="entry name" value="Cupin_1"/>
    <property type="match status" value="1"/>
</dbReference>
<dbReference type="GO" id="GO:0010497">
    <property type="term" value="P:plasmodesmata-mediated intercellular transport"/>
    <property type="evidence" value="ECO:0007669"/>
    <property type="project" value="UniProtKB-ARBA"/>
</dbReference>
<evidence type="ECO:0000313" key="15">
    <source>
        <dbReference type="Proteomes" id="UP001159364"/>
    </source>
</evidence>
<dbReference type="FunFam" id="2.60.120.10:FF:000025">
    <property type="entry name" value="germin-like protein subfamily 2 member 1"/>
    <property type="match status" value="1"/>
</dbReference>
<evidence type="ECO:0000256" key="12">
    <source>
        <dbReference type="RuleBase" id="RU366015"/>
    </source>
</evidence>
<keyword evidence="15" id="KW-1185">Reference proteome</keyword>
<comment type="caution">
    <text evidence="14">The sequence shown here is derived from an EMBL/GenBank/DDBJ whole genome shotgun (WGS) entry which is preliminary data.</text>
</comment>
<dbReference type="Gene3D" id="2.60.120.10">
    <property type="entry name" value="Jelly Rolls"/>
    <property type="match status" value="1"/>
</dbReference>
<keyword evidence="3 12" id="KW-0052">Apoplast</keyword>
<keyword evidence="6 12" id="KW-0732">Signal</keyword>
<evidence type="ECO:0000256" key="5">
    <source>
        <dbReference type="ARBA" id="ARBA00022723"/>
    </source>
</evidence>
<dbReference type="SUPFAM" id="SSF51182">
    <property type="entry name" value="RmlC-like cupins"/>
    <property type="match status" value="1"/>
</dbReference>
<keyword evidence="8" id="KW-0325">Glycoprotein</keyword>
<feature type="chain" id="PRO_5043098244" description="Germin-like protein" evidence="12">
    <location>
        <begin position="19"/>
        <end position="198"/>
    </location>
</feature>
<evidence type="ECO:0000256" key="11">
    <source>
        <dbReference type="PIRSR" id="PIRSR601929-2"/>
    </source>
</evidence>
<feature type="signal peptide" evidence="12">
    <location>
        <begin position="1"/>
        <end position="18"/>
    </location>
</feature>
<dbReference type="PROSITE" id="PS00725">
    <property type="entry name" value="GERMIN"/>
    <property type="match status" value="1"/>
</dbReference>
<evidence type="ECO:0000256" key="6">
    <source>
        <dbReference type="ARBA" id="ARBA00022729"/>
    </source>
</evidence>
<dbReference type="PANTHER" id="PTHR31238">
    <property type="entry name" value="GERMIN-LIKE PROTEIN SUBFAMILY 3 MEMBER 3"/>
    <property type="match status" value="1"/>
</dbReference>
<dbReference type="InterPro" id="IPR019780">
    <property type="entry name" value="Germin_Mn-BS"/>
</dbReference>
<sequence>MGGLFAMTILMMVASIVADPDQLQDLNGYPCKASINADDFFFSGLANSGPTNNSLVTPANVLKIPGLNTQGLSFSRIDYAPGGVNPPHTHPRASEVIYVLEGELEVGFVTTTNALVSKVIKKGDIFVFPRALMHYQKNNSNKQSASVLAAFNSQLPGTQSIGTALFGATPPIPDPVLSKAFQVGANQVGKIKSTFSQK</sequence>
<gene>
    <name evidence="14" type="ORF">K2173_004036</name>
</gene>
<accession>A0AAV8SKH7</accession>
<proteinExistence type="inferred from homology"/>
<organism evidence="14 15">
    <name type="scientific">Erythroxylum novogranatense</name>
    <dbReference type="NCBI Taxonomy" id="1862640"/>
    <lineage>
        <taxon>Eukaryota</taxon>
        <taxon>Viridiplantae</taxon>
        <taxon>Streptophyta</taxon>
        <taxon>Embryophyta</taxon>
        <taxon>Tracheophyta</taxon>
        <taxon>Spermatophyta</taxon>
        <taxon>Magnoliopsida</taxon>
        <taxon>eudicotyledons</taxon>
        <taxon>Gunneridae</taxon>
        <taxon>Pentapetalae</taxon>
        <taxon>rosids</taxon>
        <taxon>fabids</taxon>
        <taxon>Malpighiales</taxon>
        <taxon>Erythroxylaceae</taxon>
        <taxon>Erythroxylum</taxon>
    </lineage>
</organism>
<evidence type="ECO:0000256" key="7">
    <source>
        <dbReference type="ARBA" id="ARBA00023157"/>
    </source>
</evidence>
<evidence type="ECO:0000313" key="14">
    <source>
        <dbReference type="EMBL" id="KAJ8752400.1"/>
    </source>
</evidence>
<evidence type="ECO:0000256" key="2">
    <source>
        <dbReference type="ARBA" id="ARBA00007456"/>
    </source>
</evidence>
<dbReference type="AlphaFoldDB" id="A0AAV8SKH7"/>
<dbReference type="GO" id="GO:0030145">
    <property type="term" value="F:manganese ion binding"/>
    <property type="evidence" value="ECO:0007669"/>
    <property type="project" value="UniProtKB-UniRule"/>
</dbReference>
<keyword evidence="7" id="KW-1015">Disulfide bond</keyword>
<evidence type="ECO:0000256" key="10">
    <source>
        <dbReference type="PIRSR" id="PIRSR601929-1"/>
    </source>
</evidence>
<dbReference type="Proteomes" id="UP001159364">
    <property type="component" value="Linkage Group LG10"/>
</dbReference>
<dbReference type="GO" id="GO:2000280">
    <property type="term" value="P:regulation of root development"/>
    <property type="evidence" value="ECO:0007669"/>
    <property type="project" value="UniProtKB-ARBA"/>
</dbReference>
<feature type="binding site" evidence="11">
    <location>
        <position position="90"/>
    </location>
    <ligand>
        <name>Mn(2+)</name>
        <dbReference type="ChEBI" id="CHEBI:29035"/>
    </ligand>
</feature>
<evidence type="ECO:0000256" key="8">
    <source>
        <dbReference type="ARBA" id="ARBA00023180"/>
    </source>
</evidence>
<feature type="binding site" evidence="11">
    <location>
        <position position="95"/>
    </location>
    <ligand>
        <name>Mn(2+)</name>
        <dbReference type="ChEBI" id="CHEBI:29035"/>
    </ligand>
</feature>
<reference evidence="14 15" key="1">
    <citation type="submission" date="2021-09" db="EMBL/GenBank/DDBJ databases">
        <title>Genomic insights and catalytic innovation underlie evolution of tropane alkaloids biosynthesis.</title>
        <authorList>
            <person name="Wang Y.-J."/>
            <person name="Tian T."/>
            <person name="Huang J.-P."/>
            <person name="Huang S.-X."/>
        </authorList>
    </citation>
    <scope>NUCLEOTIDE SEQUENCE [LARGE SCALE GENOMIC DNA]</scope>
    <source>
        <strain evidence="14">KIB-2018</strain>
        <tissue evidence="14">Leaf</tissue>
    </source>
</reference>
<keyword evidence="5 10" id="KW-0479">Metal-binding</keyword>
<feature type="binding site" evidence="11">
    <location>
        <position position="88"/>
    </location>
    <ligand>
        <name>Mn(2+)</name>
        <dbReference type="ChEBI" id="CHEBI:29035"/>
    </ligand>
</feature>
<dbReference type="Pfam" id="PF00190">
    <property type="entry name" value="Cupin_1"/>
    <property type="match status" value="1"/>
</dbReference>
<evidence type="ECO:0000256" key="9">
    <source>
        <dbReference type="ARBA" id="ARBA00023211"/>
    </source>
</evidence>
<dbReference type="InterPro" id="IPR011051">
    <property type="entry name" value="RmlC_Cupin_sf"/>
</dbReference>
<feature type="binding site" evidence="11">
    <location>
        <position position="134"/>
    </location>
    <ligand>
        <name>Mn(2+)</name>
        <dbReference type="ChEBI" id="CHEBI:29035"/>
    </ligand>
</feature>
<dbReference type="PRINTS" id="PR00325">
    <property type="entry name" value="GERMIN"/>
</dbReference>
<evidence type="ECO:0000256" key="3">
    <source>
        <dbReference type="ARBA" id="ARBA00022523"/>
    </source>
</evidence>
<feature type="domain" description="Cupin type-1" evidence="13">
    <location>
        <begin position="43"/>
        <end position="189"/>
    </location>
</feature>
<comment type="similarity">
    <text evidence="2 12">Belongs to the germin family.</text>
</comment>
<feature type="binding site" evidence="10">
    <location>
        <position position="85"/>
    </location>
    <ligand>
        <name>oxalate</name>
        <dbReference type="ChEBI" id="CHEBI:30623"/>
    </ligand>
</feature>
<dbReference type="EMBL" id="JAIWQS010000010">
    <property type="protein sequence ID" value="KAJ8752400.1"/>
    <property type="molecule type" value="Genomic_DNA"/>
</dbReference>
<comment type="subcellular location">
    <subcellularLocation>
        <location evidence="1 12">Secreted</location>
        <location evidence="1 12">Extracellular space</location>
        <location evidence="1 12">Apoplast</location>
    </subcellularLocation>
</comment>
<dbReference type="InterPro" id="IPR001929">
    <property type="entry name" value="Germin"/>
</dbReference>
<keyword evidence="4 12" id="KW-0964">Secreted</keyword>